<organism evidence="1">
    <name type="scientific">uncultured Caudovirales phage</name>
    <dbReference type="NCBI Taxonomy" id="2100421"/>
    <lineage>
        <taxon>Viruses</taxon>
        <taxon>Duplodnaviria</taxon>
        <taxon>Heunggongvirae</taxon>
        <taxon>Uroviricota</taxon>
        <taxon>Caudoviricetes</taxon>
        <taxon>Peduoviridae</taxon>
        <taxon>Maltschvirus</taxon>
        <taxon>Maltschvirus maltsch</taxon>
    </lineage>
</organism>
<accession>A0A6J5NYQ1</accession>
<reference evidence="1" key="1">
    <citation type="submission" date="2020-04" db="EMBL/GenBank/DDBJ databases">
        <authorList>
            <person name="Chiriac C."/>
            <person name="Salcher M."/>
            <person name="Ghai R."/>
            <person name="Kavagutti S V."/>
        </authorList>
    </citation>
    <scope>NUCLEOTIDE SEQUENCE</scope>
</reference>
<sequence>MTTDWYTRYMVPNEVLYPFEEFVMNKNKSLKGFIYDYFAREWYYQCPSCFLDIYGPSKKGIKKSTRYHYKEVCGGGW</sequence>
<name>A0A6J5NYQ1_9CAUD</name>
<protein>
    <submittedName>
        <fullName evidence="1">Uncharacterized protein</fullName>
    </submittedName>
</protein>
<evidence type="ECO:0000313" key="1">
    <source>
        <dbReference type="EMBL" id="CAB4164790.1"/>
    </source>
</evidence>
<dbReference type="EMBL" id="LR796766">
    <property type="protein sequence ID" value="CAB4164790.1"/>
    <property type="molecule type" value="Genomic_DNA"/>
</dbReference>
<gene>
    <name evidence="1" type="ORF">UFOVP828_122</name>
</gene>
<proteinExistence type="predicted"/>